<protein>
    <recommendedName>
        <fullName evidence="1">Zinc finger CGNR domain-containing protein</fullName>
    </recommendedName>
</protein>
<dbReference type="InterPro" id="IPR021005">
    <property type="entry name" value="Znf_CGNR"/>
</dbReference>
<dbReference type="Proteomes" id="UP000431401">
    <property type="component" value="Unassembled WGS sequence"/>
</dbReference>
<dbReference type="PANTHER" id="PTHR35525">
    <property type="entry name" value="BLL6575 PROTEIN"/>
    <property type="match status" value="1"/>
</dbReference>
<name>A0A7K0DXP4_9NOCA</name>
<dbReference type="EMBL" id="WEGI01000014">
    <property type="protein sequence ID" value="MQY30485.1"/>
    <property type="molecule type" value="Genomic_DNA"/>
</dbReference>
<dbReference type="Gene3D" id="1.10.3300.10">
    <property type="entry name" value="Jann2411-like domain"/>
    <property type="match status" value="1"/>
</dbReference>
<reference evidence="2 3" key="1">
    <citation type="submission" date="2019-10" db="EMBL/GenBank/DDBJ databases">
        <title>Nocardia macrotermitis sp. nov. and Nocardia aurantia sp. nov., isolated from the gut of fungus growing-termite Macrotermes natalensis.</title>
        <authorList>
            <person name="Benndorf R."/>
            <person name="Schwitalla J."/>
            <person name="Martin K."/>
            <person name="De Beer W."/>
            <person name="Kaster A.-K."/>
            <person name="Vollmers J."/>
            <person name="Poulsen M."/>
            <person name="Beemelmanns C."/>
        </authorList>
    </citation>
    <scope>NUCLEOTIDE SEQUENCE [LARGE SCALE GENOMIC DNA]</scope>
    <source>
        <strain evidence="2 3">RB56</strain>
    </source>
</reference>
<dbReference type="InterPro" id="IPR010852">
    <property type="entry name" value="ABATE"/>
</dbReference>
<keyword evidence="3" id="KW-1185">Reference proteome</keyword>
<dbReference type="Pfam" id="PF11706">
    <property type="entry name" value="zf-CGNR"/>
    <property type="match status" value="1"/>
</dbReference>
<proteinExistence type="predicted"/>
<evidence type="ECO:0000313" key="3">
    <source>
        <dbReference type="Proteomes" id="UP000431401"/>
    </source>
</evidence>
<sequence length="223" mass="23792">MVRVNAPAPRFRAGAGRLCLDFVRTLRHRGTPGETEELPDEAALTAWITQCAPCATFPGPTAAPARRGAVAVQPVPGVEAPAAEGESGVEAPVRHIARARQLREAVHTLLTHARTTGPADCPPAARNLLNDVAAGNPPAPHLNSRGHLHWTAPDPITATLTLIARDALDLATSDLVARLRVCEGHDCQAVFLDLSRPGTRRWCSMSTCGNRAKKQALRDRASR</sequence>
<accession>A0A7K0DXP4</accession>
<gene>
    <name evidence="2" type="ORF">NRB56_60870</name>
</gene>
<dbReference type="SUPFAM" id="SSF160904">
    <property type="entry name" value="Jann2411-like"/>
    <property type="match status" value="1"/>
</dbReference>
<dbReference type="InterPro" id="IPR023286">
    <property type="entry name" value="ABATE_dom_sf"/>
</dbReference>
<evidence type="ECO:0000259" key="1">
    <source>
        <dbReference type="Pfam" id="PF11706"/>
    </source>
</evidence>
<comment type="caution">
    <text evidence="2">The sequence shown here is derived from an EMBL/GenBank/DDBJ whole genome shotgun (WGS) entry which is preliminary data.</text>
</comment>
<evidence type="ECO:0000313" key="2">
    <source>
        <dbReference type="EMBL" id="MQY30485.1"/>
    </source>
</evidence>
<feature type="domain" description="Zinc finger CGNR" evidence="1">
    <location>
        <begin position="178"/>
        <end position="220"/>
    </location>
</feature>
<dbReference type="AlphaFoldDB" id="A0A7K0DXP4"/>
<dbReference type="Pfam" id="PF07336">
    <property type="entry name" value="ABATE"/>
    <property type="match status" value="1"/>
</dbReference>
<dbReference type="PANTHER" id="PTHR35525:SF3">
    <property type="entry name" value="BLL6575 PROTEIN"/>
    <property type="match status" value="1"/>
</dbReference>
<organism evidence="2 3">
    <name type="scientific">Nocardia aurantia</name>
    <dbReference type="NCBI Taxonomy" id="2585199"/>
    <lineage>
        <taxon>Bacteria</taxon>
        <taxon>Bacillati</taxon>
        <taxon>Actinomycetota</taxon>
        <taxon>Actinomycetes</taxon>
        <taxon>Mycobacteriales</taxon>
        <taxon>Nocardiaceae</taxon>
        <taxon>Nocardia</taxon>
    </lineage>
</organism>